<feature type="compositionally biased region" description="Basic and acidic residues" evidence="1">
    <location>
        <begin position="65"/>
        <end position="75"/>
    </location>
</feature>
<dbReference type="CDD" id="cd14279">
    <property type="entry name" value="CUE"/>
    <property type="match status" value="1"/>
</dbReference>
<feature type="compositionally biased region" description="Polar residues" evidence="1">
    <location>
        <begin position="100"/>
        <end position="126"/>
    </location>
</feature>
<dbReference type="SUPFAM" id="SSF46934">
    <property type="entry name" value="UBA-like"/>
    <property type="match status" value="1"/>
</dbReference>
<feature type="compositionally biased region" description="Basic and acidic residues" evidence="1">
    <location>
        <begin position="84"/>
        <end position="99"/>
    </location>
</feature>
<reference evidence="3" key="1">
    <citation type="submission" date="2022-06" db="EMBL/GenBank/DDBJ databases">
        <authorList>
            <consortium name="SYNGENTA / RWTH Aachen University"/>
        </authorList>
    </citation>
    <scope>NUCLEOTIDE SEQUENCE</scope>
</reference>
<feature type="compositionally biased region" description="Polar residues" evidence="1">
    <location>
        <begin position="360"/>
        <end position="374"/>
    </location>
</feature>
<feature type="compositionally biased region" description="Low complexity" evidence="1">
    <location>
        <begin position="327"/>
        <end position="341"/>
    </location>
</feature>
<feature type="region of interest" description="Disordered" evidence="1">
    <location>
        <begin position="1"/>
        <end position="126"/>
    </location>
</feature>
<feature type="domain" description="CUE" evidence="2">
    <location>
        <begin position="126"/>
        <end position="169"/>
    </location>
</feature>
<feature type="compositionally biased region" description="Polar residues" evidence="1">
    <location>
        <begin position="291"/>
        <end position="309"/>
    </location>
</feature>
<dbReference type="InterPro" id="IPR009060">
    <property type="entry name" value="UBA-like_sf"/>
</dbReference>
<evidence type="ECO:0000256" key="1">
    <source>
        <dbReference type="SAM" id="MobiDB-lite"/>
    </source>
</evidence>
<dbReference type="Gene3D" id="1.10.8.10">
    <property type="entry name" value="DNA helicase RuvA subunit, C-terminal domain"/>
    <property type="match status" value="1"/>
</dbReference>
<dbReference type="PROSITE" id="PS51140">
    <property type="entry name" value="CUE"/>
    <property type="match status" value="1"/>
</dbReference>
<organism evidence="3 4">
    <name type="scientific">Phakopsora pachyrhizi</name>
    <name type="common">Asian soybean rust disease fungus</name>
    <dbReference type="NCBI Taxonomy" id="170000"/>
    <lineage>
        <taxon>Eukaryota</taxon>
        <taxon>Fungi</taxon>
        <taxon>Dikarya</taxon>
        <taxon>Basidiomycota</taxon>
        <taxon>Pucciniomycotina</taxon>
        <taxon>Pucciniomycetes</taxon>
        <taxon>Pucciniales</taxon>
        <taxon>Phakopsoraceae</taxon>
        <taxon>Phakopsora</taxon>
    </lineage>
</organism>
<evidence type="ECO:0000313" key="4">
    <source>
        <dbReference type="Proteomes" id="UP001153365"/>
    </source>
</evidence>
<feature type="compositionally biased region" description="Low complexity" evidence="1">
    <location>
        <begin position="197"/>
        <end position="216"/>
    </location>
</feature>
<dbReference type="GO" id="GO:0043130">
    <property type="term" value="F:ubiquitin binding"/>
    <property type="evidence" value="ECO:0007669"/>
    <property type="project" value="InterPro"/>
</dbReference>
<gene>
    <name evidence="3" type="ORF">PPACK8108_LOCUS16300</name>
</gene>
<feature type="compositionally biased region" description="Low complexity" evidence="1">
    <location>
        <begin position="42"/>
        <end position="54"/>
    </location>
</feature>
<feature type="region of interest" description="Disordered" evidence="1">
    <location>
        <begin position="289"/>
        <end position="374"/>
    </location>
</feature>
<dbReference type="EMBL" id="CALTRL010004410">
    <property type="protein sequence ID" value="CAH7683050.1"/>
    <property type="molecule type" value="Genomic_DNA"/>
</dbReference>
<dbReference type="InterPro" id="IPR003892">
    <property type="entry name" value="CUE"/>
</dbReference>
<sequence>MEANNNLEEEKQNKHQSEPIKTLTEVEARYSKRSETEKAIDTSTTTTTNQGSSSGARAEGVNNGTEEKDEKRIDKSDDEGQQESTKEVEQDQPLKKPDSENVNQPRILQNQTQNPHNNQDQSNLSEFSDEVRQLSSMFPQIGPSIIEAVLVAHNNDGSACVSDLLAMSDPSYKPAQQEAVAQTDEELARQLDLQERQMGQMAQQATQSQQQQQQFQVPYQPRIKKGGTQTRQRYGDSGQQPDSEHQINNNNEDHAGKDELQKITDELSKLAETGKKTVSTWLNKAKAKMQEIQQQGQNQTASSSSTTPAEQFDSYEHIEPPLKKELNTNISTNTNRSTRISPTLPYASRYESPGDRSADTSKNNLKYDNLGRKSNTGLIVGGAGAGVVAGSVIGGMVNKSSNDHKKENEKASESDDESLEYTRNPFEDDD</sequence>
<comment type="caution">
    <text evidence="3">The sequence shown here is derived from an EMBL/GenBank/DDBJ whole genome shotgun (WGS) entry which is preliminary data.</text>
</comment>
<dbReference type="Proteomes" id="UP001153365">
    <property type="component" value="Unassembled WGS sequence"/>
</dbReference>
<feature type="compositionally biased region" description="Basic and acidic residues" evidence="1">
    <location>
        <begin position="8"/>
        <end position="40"/>
    </location>
</feature>
<protein>
    <submittedName>
        <fullName evidence="3">Expressed protein</fullName>
    </submittedName>
</protein>
<feature type="region of interest" description="Disordered" evidence="1">
    <location>
        <begin position="196"/>
        <end position="256"/>
    </location>
</feature>
<feature type="compositionally biased region" description="Basic and acidic residues" evidence="1">
    <location>
        <begin position="314"/>
        <end position="326"/>
    </location>
</feature>
<feature type="compositionally biased region" description="Basic and acidic residues" evidence="1">
    <location>
        <begin position="401"/>
        <end position="413"/>
    </location>
</feature>
<keyword evidence="4" id="KW-1185">Reference proteome</keyword>
<dbReference type="AlphaFoldDB" id="A0AAV0B936"/>
<evidence type="ECO:0000313" key="3">
    <source>
        <dbReference type="EMBL" id="CAH7683050.1"/>
    </source>
</evidence>
<dbReference type="PANTHER" id="PTHR16461:SF5">
    <property type="entry name" value="TOLL-INTERACTING PROTEIN"/>
    <property type="match status" value="1"/>
</dbReference>
<dbReference type="SMART" id="SM00546">
    <property type="entry name" value="CUE"/>
    <property type="match status" value="1"/>
</dbReference>
<name>A0AAV0B936_PHAPC</name>
<dbReference type="PANTHER" id="PTHR16461">
    <property type="entry name" value="TOLL-INTERACTING PROTEIN"/>
    <property type="match status" value="1"/>
</dbReference>
<dbReference type="GO" id="GO:0031624">
    <property type="term" value="F:ubiquitin conjugating enzyme binding"/>
    <property type="evidence" value="ECO:0007669"/>
    <property type="project" value="TreeGrafter"/>
</dbReference>
<feature type="compositionally biased region" description="Polar residues" evidence="1">
    <location>
        <begin position="227"/>
        <end position="250"/>
    </location>
</feature>
<evidence type="ECO:0000259" key="2">
    <source>
        <dbReference type="PROSITE" id="PS51140"/>
    </source>
</evidence>
<proteinExistence type="predicted"/>
<dbReference type="Pfam" id="PF02845">
    <property type="entry name" value="CUE"/>
    <property type="match status" value="1"/>
</dbReference>
<dbReference type="GO" id="GO:0006511">
    <property type="term" value="P:ubiquitin-dependent protein catabolic process"/>
    <property type="evidence" value="ECO:0007669"/>
    <property type="project" value="TreeGrafter"/>
</dbReference>
<accession>A0AAV0B936</accession>
<feature type="region of interest" description="Disordered" evidence="1">
    <location>
        <begin position="395"/>
        <end position="430"/>
    </location>
</feature>
<dbReference type="GO" id="GO:0005737">
    <property type="term" value="C:cytoplasm"/>
    <property type="evidence" value="ECO:0007669"/>
    <property type="project" value="TreeGrafter"/>
</dbReference>